<accession>A0ABT5GIM7</accession>
<dbReference type="InterPro" id="IPR027417">
    <property type="entry name" value="P-loop_NTPase"/>
</dbReference>
<dbReference type="InterPro" id="IPR017871">
    <property type="entry name" value="ABC_transporter-like_CS"/>
</dbReference>
<dbReference type="Pfam" id="PF00005">
    <property type="entry name" value="ABC_tran"/>
    <property type="match status" value="1"/>
</dbReference>
<protein>
    <submittedName>
        <fullName evidence="5">ABC transporter ATP-binding protein</fullName>
    </submittedName>
</protein>
<evidence type="ECO:0000256" key="1">
    <source>
        <dbReference type="ARBA" id="ARBA00022448"/>
    </source>
</evidence>
<reference evidence="5 6" key="1">
    <citation type="submission" date="2022-11" db="EMBL/GenBank/DDBJ databases">
        <title>Anaerobic phenanthrene biodegradation by a DNRA strain PheN6.</title>
        <authorList>
            <person name="Zhang Z."/>
        </authorList>
    </citation>
    <scope>NUCLEOTIDE SEQUENCE [LARGE SCALE GENOMIC DNA]</scope>
    <source>
        <strain evidence="5 6">PheN6</strain>
    </source>
</reference>
<dbReference type="InterPro" id="IPR003593">
    <property type="entry name" value="AAA+_ATPase"/>
</dbReference>
<dbReference type="PROSITE" id="PS50893">
    <property type="entry name" value="ABC_TRANSPORTER_2"/>
    <property type="match status" value="1"/>
</dbReference>
<organism evidence="5 6">
    <name type="scientific">Intrasporangium calvum</name>
    <dbReference type="NCBI Taxonomy" id="53358"/>
    <lineage>
        <taxon>Bacteria</taxon>
        <taxon>Bacillati</taxon>
        <taxon>Actinomycetota</taxon>
        <taxon>Actinomycetes</taxon>
        <taxon>Micrococcales</taxon>
        <taxon>Intrasporangiaceae</taxon>
        <taxon>Intrasporangium</taxon>
    </lineage>
</organism>
<evidence type="ECO:0000256" key="3">
    <source>
        <dbReference type="ARBA" id="ARBA00022840"/>
    </source>
</evidence>
<dbReference type="PANTHER" id="PTHR24220:SF648">
    <property type="entry name" value="ABC TRANSPORTER ATP-BINDING PROTEIN YTRE"/>
    <property type="match status" value="1"/>
</dbReference>
<dbReference type="Proteomes" id="UP001150259">
    <property type="component" value="Unassembled WGS sequence"/>
</dbReference>
<keyword evidence="2" id="KW-0547">Nucleotide-binding</keyword>
<dbReference type="InterPro" id="IPR003439">
    <property type="entry name" value="ABC_transporter-like_ATP-bd"/>
</dbReference>
<dbReference type="PANTHER" id="PTHR24220">
    <property type="entry name" value="IMPORT ATP-BINDING PROTEIN"/>
    <property type="match status" value="1"/>
</dbReference>
<dbReference type="SMART" id="SM00382">
    <property type="entry name" value="AAA"/>
    <property type="match status" value="1"/>
</dbReference>
<keyword evidence="3 5" id="KW-0067">ATP-binding</keyword>
<dbReference type="CDD" id="cd03255">
    <property type="entry name" value="ABC_MJ0796_LolCDE_FtsE"/>
    <property type="match status" value="1"/>
</dbReference>
<dbReference type="SUPFAM" id="SSF52540">
    <property type="entry name" value="P-loop containing nucleoside triphosphate hydrolases"/>
    <property type="match status" value="1"/>
</dbReference>
<dbReference type="Gene3D" id="3.40.50.300">
    <property type="entry name" value="P-loop containing nucleotide triphosphate hydrolases"/>
    <property type="match status" value="1"/>
</dbReference>
<dbReference type="RefSeq" id="WP_272462682.1">
    <property type="nucleotide sequence ID" value="NZ_JAPFQL010000053.1"/>
</dbReference>
<dbReference type="PROSITE" id="PS00211">
    <property type="entry name" value="ABC_TRANSPORTER_1"/>
    <property type="match status" value="1"/>
</dbReference>
<evidence type="ECO:0000313" key="6">
    <source>
        <dbReference type="Proteomes" id="UP001150259"/>
    </source>
</evidence>
<sequence length="237" mass="24786">MTATTATLQTLHVDDVHHVVPTVQGDLTLLHGASFTIAAGETAAIMGRSGSGKTTLLSIVGLMLRATRGEVVIAGQPTSRLSDAERARLRNQTLGFVFQGYSLVPHLTAAENVALPLSYGPAVSSAERRAAAQLLEMVGLGHAARRYPRHLSGGEQQRVAIARALVRSPGLLLADEPTGALDVATGEAVLDLLLDVARARGTSVLVVTHDEAVAARTGRRLLIVEGRLSEDQAACAP</sequence>
<keyword evidence="1" id="KW-0813">Transport</keyword>
<dbReference type="InterPro" id="IPR017911">
    <property type="entry name" value="MacB-like_ATP-bd"/>
</dbReference>
<gene>
    <name evidence="5" type="ORF">OO014_12645</name>
</gene>
<keyword evidence="6" id="KW-1185">Reference proteome</keyword>
<dbReference type="GO" id="GO:0005524">
    <property type="term" value="F:ATP binding"/>
    <property type="evidence" value="ECO:0007669"/>
    <property type="project" value="UniProtKB-KW"/>
</dbReference>
<evidence type="ECO:0000256" key="2">
    <source>
        <dbReference type="ARBA" id="ARBA00022741"/>
    </source>
</evidence>
<comment type="caution">
    <text evidence="5">The sequence shown here is derived from an EMBL/GenBank/DDBJ whole genome shotgun (WGS) entry which is preliminary data.</text>
</comment>
<dbReference type="InterPro" id="IPR015854">
    <property type="entry name" value="ABC_transpr_LolD-like"/>
</dbReference>
<dbReference type="EMBL" id="JAPFQL010000053">
    <property type="protein sequence ID" value="MDC5698108.1"/>
    <property type="molecule type" value="Genomic_DNA"/>
</dbReference>
<feature type="domain" description="ABC transporter" evidence="4">
    <location>
        <begin position="11"/>
        <end position="236"/>
    </location>
</feature>
<evidence type="ECO:0000313" key="5">
    <source>
        <dbReference type="EMBL" id="MDC5698108.1"/>
    </source>
</evidence>
<proteinExistence type="predicted"/>
<name>A0ABT5GIM7_9MICO</name>
<evidence type="ECO:0000259" key="4">
    <source>
        <dbReference type="PROSITE" id="PS50893"/>
    </source>
</evidence>